<sequence length="93" mass="10687">MDLFTDSRDIVHIRIQQRNGKKCLTLIHGIANDLDLPKIAKYLKKMYNTNGHVSTDSQYGDVIQLQGDQRKNVYDSLIEWKICEKGDIKVHGS</sequence>
<evidence type="ECO:0000256" key="1">
    <source>
        <dbReference type="ARBA" id="ARBA00005422"/>
    </source>
</evidence>
<dbReference type="PANTHER" id="PTHR10388">
    <property type="entry name" value="EUKARYOTIC TRANSLATION INITIATION FACTOR SUI1"/>
    <property type="match status" value="1"/>
</dbReference>
<name>A0A6C0DCU9_9ZZZZ</name>
<evidence type="ECO:0000256" key="2">
    <source>
        <dbReference type="ARBA" id="ARBA00022917"/>
    </source>
</evidence>
<dbReference type="Pfam" id="PF01253">
    <property type="entry name" value="SUI1"/>
    <property type="match status" value="1"/>
</dbReference>
<evidence type="ECO:0000259" key="3">
    <source>
        <dbReference type="PROSITE" id="PS50296"/>
    </source>
</evidence>
<evidence type="ECO:0000313" key="4">
    <source>
        <dbReference type="EMBL" id="QHT14826.1"/>
    </source>
</evidence>
<accession>A0A6C0DCU9</accession>
<organism evidence="4">
    <name type="scientific">viral metagenome</name>
    <dbReference type="NCBI Taxonomy" id="1070528"/>
    <lineage>
        <taxon>unclassified sequences</taxon>
        <taxon>metagenomes</taxon>
        <taxon>organismal metagenomes</taxon>
    </lineage>
</organism>
<dbReference type="InterPro" id="IPR001950">
    <property type="entry name" value="SUI1"/>
</dbReference>
<dbReference type="AlphaFoldDB" id="A0A6C0DCU9"/>
<feature type="domain" description="SUI1" evidence="3">
    <location>
        <begin position="11"/>
        <end position="81"/>
    </location>
</feature>
<protein>
    <recommendedName>
        <fullName evidence="3">SUI1 domain-containing protein</fullName>
    </recommendedName>
</protein>
<dbReference type="Gene3D" id="3.30.780.10">
    <property type="entry name" value="SUI1-like domain"/>
    <property type="match status" value="1"/>
</dbReference>
<dbReference type="GO" id="GO:0003743">
    <property type="term" value="F:translation initiation factor activity"/>
    <property type="evidence" value="ECO:0007669"/>
    <property type="project" value="InterPro"/>
</dbReference>
<dbReference type="PROSITE" id="PS50296">
    <property type="entry name" value="SUI1"/>
    <property type="match status" value="1"/>
</dbReference>
<comment type="similarity">
    <text evidence="1">Belongs to the SUI1 family.</text>
</comment>
<dbReference type="InterPro" id="IPR036877">
    <property type="entry name" value="SUI1_dom_sf"/>
</dbReference>
<dbReference type="CDD" id="cd11566">
    <property type="entry name" value="eIF1_SUI1"/>
    <property type="match status" value="1"/>
</dbReference>
<dbReference type="InterPro" id="IPR005874">
    <property type="entry name" value="SUI1_euk"/>
</dbReference>
<dbReference type="EMBL" id="MN739591">
    <property type="protein sequence ID" value="QHT14826.1"/>
    <property type="molecule type" value="Genomic_DNA"/>
</dbReference>
<reference evidence="4" key="1">
    <citation type="journal article" date="2020" name="Nature">
        <title>Giant virus diversity and host interactions through global metagenomics.</title>
        <authorList>
            <person name="Schulz F."/>
            <person name="Roux S."/>
            <person name="Paez-Espino D."/>
            <person name="Jungbluth S."/>
            <person name="Walsh D.A."/>
            <person name="Denef V.J."/>
            <person name="McMahon K.D."/>
            <person name="Konstantinidis K.T."/>
            <person name="Eloe-Fadrosh E.A."/>
            <person name="Kyrpides N.C."/>
            <person name="Woyke T."/>
        </authorList>
    </citation>
    <scope>NUCLEOTIDE SEQUENCE</scope>
    <source>
        <strain evidence="4">GVMAG-M-3300023174-141</strain>
    </source>
</reference>
<keyword evidence="2" id="KW-0648">Protein biosynthesis</keyword>
<proteinExistence type="inferred from homology"/>
<dbReference type="SUPFAM" id="SSF55159">
    <property type="entry name" value="eIF1-like"/>
    <property type="match status" value="1"/>
</dbReference>